<dbReference type="EMBL" id="CAXKWB010029332">
    <property type="protein sequence ID" value="CAL4135370.1"/>
    <property type="molecule type" value="Genomic_DNA"/>
</dbReference>
<proteinExistence type="predicted"/>
<dbReference type="InterPro" id="IPR029030">
    <property type="entry name" value="Caspase-like_dom_sf"/>
</dbReference>
<gene>
    <name evidence="1" type="ORF">MNOR_LOCUS27606</name>
</gene>
<sequence>WLVQQGVDVATVNSHGDTAADDAERAGYSELGAWLRDSEYGSAPFASTTAAGDATAGVGGGAGGDDAGNATTTAGATGGVAACVGAAACTGVAACVGSAACAGSSGAVAAVPAPAIAPAAVPAIAPIAAPAIARAIQGDESYKNRKGRVLFFNYTKFEVTKVSDRTGAEEDTEAIINAFGTFDRKYEVIVHDSRTSQETQEIFQKLKQDISLYRL</sequence>
<protein>
    <submittedName>
        <fullName evidence="1">Uncharacterized protein</fullName>
    </submittedName>
</protein>
<dbReference type="Gene3D" id="3.40.50.1460">
    <property type="match status" value="1"/>
</dbReference>
<dbReference type="AlphaFoldDB" id="A0AAV2RNW3"/>
<reference evidence="1 2" key="1">
    <citation type="submission" date="2024-05" db="EMBL/GenBank/DDBJ databases">
        <authorList>
            <person name="Wallberg A."/>
        </authorList>
    </citation>
    <scope>NUCLEOTIDE SEQUENCE [LARGE SCALE GENOMIC DNA]</scope>
</reference>
<evidence type="ECO:0000313" key="2">
    <source>
        <dbReference type="Proteomes" id="UP001497623"/>
    </source>
</evidence>
<organism evidence="1 2">
    <name type="scientific">Meganyctiphanes norvegica</name>
    <name type="common">Northern krill</name>
    <name type="synonym">Thysanopoda norvegica</name>
    <dbReference type="NCBI Taxonomy" id="48144"/>
    <lineage>
        <taxon>Eukaryota</taxon>
        <taxon>Metazoa</taxon>
        <taxon>Ecdysozoa</taxon>
        <taxon>Arthropoda</taxon>
        <taxon>Crustacea</taxon>
        <taxon>Multicrustacea</taxon>
        <taxon>Malacostraca</taxon>
        <taxon>Eumalacostraca</taxon>
        <taxon>Eucarida</taxon>
        <taxon>Euphausiacea</taxon>
        <taxon>Euphausiidae</taxon>
        <taxon>Meganyctiphanes</taxon>
    </lineage>
</organism>
<comment type="caution">
    <text evidence="1">The sequence shown here is derived from an EMBL/GenBank/DDBJ whole genome shotgun (WGS) entry which is preliminary data.</text>
</comment>
<evidence type="ECO:0000313" key="1">
    <source>
        <dbReference type="EMBL" id="CAL4135370.1"/>
    </source>
</evidence>
<dbReference type="Proteomes" id="UP001497623">
    <property type="component" value="Unassembled WGS sequence"/>
</dbReference>
<feature type="non-terminal residue" evidence="1">
    <location>
        <position position="215"/>
    </location>
</feature>
<accession>A0AAV2RNW3</accession>
<feature type="non-terminal residue" evidence="1">
    <location>
        <position position="1"/>
    </location>
</feature>
<name>A0AAV2RNW3_MEGNR</name>
<dbReference type="SUPFAM" id="SSF52129">
    <property type="entry name" value="Caspase-like"/>
    <property type="match status" value="1"/>
</dbReference>
<keyword evidence="2" id="KW-1185">Reference proteome</keyword>